<proteinExistence type="predicted"/>
<dbReference type="CDD" id="cd03127">
    <property type="entry name" value="tetraspanin_LEL"/>
    <property type="match status" value="1"/>
</dbReference>
<dbReference type="Gene3D" id="1.10.1450.10">
    <property type="entry name" value="Tetraspanin"/>
    <property type="match status" value="1"/>
</dbReference>
<dbReference type="SUPFAM" id="SSF48652">
    <property type="entry name" value="Tetraspanin"/>
    <property type="match status" value="1"/>
</dbReference>
<comment type="subcellular location">
    <subcellularLocation>
        <location evidence="1">Membrane</location>
        <topology evidence="1">Multi-pass membrane protein</topology>
    </subcellularLocation>
</comment>
<dbReference type="InterPro" id="IPR018499">
    <property type="entry name" value="Tetraspanin/Peripherin"/>
</dbReference>
<dbReference type="AlphaFoldDB" id="A0A1A9WI32"/>
<evidence type="ECO:0000256" key="4">
    <source>
        <dbReference type="ARBA" id="ARBA00023136"/>
    </source>
</evidence>
<reference evidence="7" key="1">
    <citation type="submission" date="2014-03" db="EMBL/GenBank/DDBJ databases">
        <authorList>
            <person name="Aksoy S."/>
            <person name="Warren W."/>
            <person name="Wilson R.K."/>
        </authorList>
    </citation>
    <scope>NUCLEOTIDE SEQUENCE [LARGE SCALE GENOMIC DNA]</scope>
    <source>
        <strain evidence="7">IAEA</strain>
    </source>
</reference>
<dbReference type="VEuPathDB" id="VectorBase:GBRI020619"/>
<evidence type="ECO:0008006" key="8">
    <source>
        <dbReference type="Google" id="ProtNLM"/>
    </source>
</evidence>
<evidence type="ECO:0000313" key="7">
    <source>
        <dbReference type="Proteomes" id="UP000091820"/>
    </source>
</evidence>
<keyword evidence="2 5" id="KW-0812">Transmembrane</keyword>
<keyword evidence="7" id="KW-1185">Reference proteome</keyword>
<name>A0A1A9WI32_9MUSC</name>
<sequence length="173" mass="19881">MRLAHGVWEGCGKDVEEGRSMAKEGEGWRRKYVTLMSAAFFLHLILLTYFSKRREFFLNLISQFVDEAWKQKKESMDAIVAMDALQMKFNCCGVHGYLDYSESNQRVPFTCCKLDISTCSMKGYEIVPGCREAFVSYWDTKTEMILFSGIAIAGVQLACLIIGFWTVYKLTRK</sequence>
<evidence type="ECO:0000313" key="6">
    <source>
        <dbReference type="EnsemblMetazoa" id="GBRI020619-PA"/>
    </source>
</evidence>
<accession>A0A1A9WI32</accession>
<dbReference type="STRING" id="37001.A0A1A9WI32"/>
<keyword evidence="3 5" id="KW-1133">Transmembrane helix</keyword>
<dbReference type="InterPro" id="IPR008952">
    <property type="entry name" value="Tetraspanin_EC2_sf"/>
</dbReference>
<dbReference type="GO" id="GO:0016020">
    <property type="term" value="C:membrane"/>
    <property type="evidence" value="ECO:0007669"/>
    <property type="project" value="UniProtKB-SubCell"/>
</dbReference>
<evidence type="ECO:0000256" key="2">
    <source>
        <dbReference type="ARBA" id="ARBA00022692"/>
    </source>
</evidence>
<dbReference type="Pfam" id="PF00335">
    <property type="entry name" value="Tetraspanin"/>
    <property type="match status" value="1"/>
</dbReference>
<protein>
    <recommendedName>
        <fullName evidence="8">Tetraspanin</fullName>
    </recommendedName>
</protein>
<reference evidence="6" key="2">
    <citation type="submission" date="2020-05" db="UniProtKB">
        <authorList>
            <consortium name="EnsemblMetazoa"/>
        </authorList>
    </citation>
    <scope>IDENTIFICATION</scope>
    <source>
        <strain evidence="6">IAEA</strain>
    </source>
</reference>
<organism evidence="6 7">
    <name type="scientific">Glossina brevipalpis</name>
    <dbReference type="NCBI Taxonomy" id="37001"/>
    <lineage>
        <taxon>Eukaryota</taxon>
        <taxon>Metazoa</taxon>
        <taxon>Ecdysozoa</taxon>
        <taxon>Arthropoda</taxon>
        <taxon>Hexapoda</taxon>
        <taxon>Insecta</taxon>
        <taxon>Pterygota</taxon>
        <taxon>Neoptera</taxon>
        <taxon>Endopterygota</taxon>
        <taxon>Diptera</taxon>
        <taxon>Brachycera</taxon>
        <taxon>Muscomorpha</taxon>
        <taxon>Hippoboscoidea</taxon>
        <taxon>Glossinidae</taxon>
        <taxon>Glossina</taxon>
    </lineage>
</organism>
<feature type="transmembrane region" description="Helical" evidence="5">
    <location>
        <begin position="32"/>
        <end position="50"/>
    </location>
</feature>
<dbReference type="Proteomes" id="UP000091820">
    <property type="component" value="Unassembled WGS sequence"/>
</dbReference>
<keyword evidence="4 5" id="KW-0472">Membrane</keyword>
<evidence type="ECO:0000256" key="3">
    <source>
        <dbReference type="ARBA" id="ARBA00022989"/>
    </source>
</evidence>
<dbReference type="EnsemblMetazoa" id="GBRI020619-RA">
    <property type="protein sequence ID" value="GBRI020619-PA"/>
    <property type="gene ID" value="GBRI020619"/>
</dbReference>
<evidence type="ECO:0000256" key="1">
    <source>
        <dbReference type="ARBA" id="ARBA00004141"/>
    </source>
</evidence>
<evidence type="ECO:0000256" key="5">
    <source>
        <dbReference type="SAM" id="Phobius"/>
    </source>
</evidence>
<feature type="transmembrane region" description="Helical" evidence="5">
    <location>
        <begin position="144"/>
        <end position="168"/>
    </location>
</feature>